<evidence type="ECO:0000259" key="11">
    <source>
        <dbReference type="PROSITE" id="PS50262"/>
    </source>
</evidence>
<evidence type="ECO:0000256" key="1">
    <source>
        <dbReference type="ARBA" id="ARBA00004651"/>
    </source>
</evidence>
<dbReference type="AlphaFoldDB" id="A0A6F9DE76"/>
<dbReference type="PRINTS" id="PR00237">
    <property type="entry name" value="GPCRRHODOPSN"/>
</dbReference>
<keyword evidence="5 9" id="KW-0297">G-protein coupled receptor</keyword>
<dbReference type="PANTHER" id="PTHR24248">
    <property type="entry name" value="ADRENERGIC RECEPTOR-RELATED G-PROTEIN COUPLED RECEPTOR"/>
    <property type="match status" value="1"/>
</dbReference>
<feature type="transmembrane region" description="Helical" evidence="10">
    <location>
        <begin position="205"/>
        <end position="226"/>
    </location>
</feature>
<feature type="transmembrane region" description="Helical" evidence="10">
    <location>
        <begin position="157"/>
        <end position="180"/>
    </location>
</feature>
<sequence length="504" mass="55809">MDISTTARTQESINPRFFPGLNPEILFRATDAANTSHPAQEYHPLCAPYPLCDPMGCGTGSPIDCGECDKAGVGIALVGMCLLALVIVICNLLVIMIITRTPTLQRRHCYIKVSLAVADLLIGLLVLPSSIYNLSTTLYLPPTRNVTPRDLIQTNQVASVFFGTVLIVSLTASIYNLLLLSLDRFLAVARPLQNRSGKYFSRQRLSICIGIVWFIGILVSSLPAMMSQRFSYVMHPTTFFYVMTTVPSHVGESRGTGPIALFALVVMGIPYFLTVTFNLVTLTITLRKLATRERLGSMSGSLSKSKRARKTEEAKRLKMILDSCPEMSESSGTKSGWFAKKGWNWNNHNNDKRPGRLSQDRLESMNASFTKNKKPVNLNYRVTRMIISMVVAFTVCICPYVVVNGLMVDGSLNCSNVGVVYNIVSYLVLINSVMNFCIYNLWHREFRHELVAVLTCAARRNERRKSSNGFGASGSRQWPIVRDSGKLSVPSQLSSGVSSFQANK</sequence>
<feature type="transmembrane region" description="Helical" evidence="10">
    <location>
        <begin position="423"/>
        <end position="442"/>
    </location>
</feature>
<evidence type="ECO:0000256" key="9">
    <source>
        <dbReference type="RuleBase" id="RU000688"/>
    </source>
</evidence>
<evidence type="ECO:0000256" key="6">
    <source>
        <dbReference type="ARBA" id="ARBA00023136"/>
    </source>
</evidence>
<feature type="transmembrane region" description="Helical" evidence="10">
    <location>
        <begin position="382"/>
        <end position="403"/>
    </location>
</feature>
<evidence type="ECO:0000256" key="10">
    <source>
        <dbReference type="SAM" id="Phobius"/>
    </source>
</evidence>
<name>A0A6F9DE76_9ASCI</name>
<keyword evidence="8 9" id="KW-0807">Transducer</keyword>
<dbReference type="PROSITE" id="PS00237">
    <property type="entry name" value="G_PROTEIN_RECEP_F1_1"/>
    <property type="match status" value="1"/>
</dbReference>
<dbReference type="InterPro" id="IPR000276">
    <property type="entry name" value="GPCR_Rhodpsn"/>
</dbReference>
<organism evidence="12">
    <name type="scientific">Phallusia mammillata</name>
    <dbReference type="NCBI Taxonomy" id="59560"/>
    <lineage>
        <taxon>Eukaryota</taxon>
        <taxon>Metazoa</taxon>
        <taxon>Chordata</taxon>
        <taxon>Tunicata</taxon>
        <taxon>Ascidiacea</taxon>
        <taxon>Phlebobranchia</taxon>
        <taxon>Ascidiidae</taxon>
        <taxon>Phallusia</taxon>
    </lineage>
</organism>
<keyword evidence="4 10" id="KW-1133">Transmembrane helix</keyword>
<keyword evidence="7 9" id="KW-0675">Receptor</keyword>
<dbReference type="Pfam" id="PF00001">
    <property type="entry name" value="7tm_1"/>
    <property type="match status" value="1"/>
</dbReference>
<keyword evidence="3 9" id="KW-0812">Transmembrane</keyword>
<protein>
    <submittedName>
        <fullName evidence="12">Tyramine receptor Ser-2</fullName>
    </submittedName>
</protein>
<evidence type="ECO:0000256" key="7">
    <source>
        <dbReference type="ARBA" id="ARBA00023170"/>
    </source>
</evidence>
<evidence type="ECO:0000256" key="4">
    <source>
        <dbReference type="ARBA" id="ARBA00022989"/>
    </source>
</evidence>
<comment type="similarity">
    <text evidence="9">Belongs to the G-protein coupled receptor 1 family.</text>
</comment>
<evidence type="ECO:0000256" key="3">
    <source>
        <dbReference type="ARBA" id="ARBA00022692"/>
    </source>
</evidence>
<proteinExistence type="evidence at transcript level"/>
<dbReference type="SUPFAM" id="SSF81321">
    <property type="entry name" value="Family A G protein-coupled receptor-like"/>
    <property type="match status" value="1"/>
</dbReference>
<evidence type="ECO:0000256" key="8">
    <source>
        <dbReference type="ARBA" id="ARBA00023224"/>
    </source>
</evidence>
<evidence type="ECO:0000256" key="5">
    <source>
        <dbReference type="ARBA" id="ARBA00023040"/>
    </source>
</evidence>
<keyword evidence="6 10" id="KW-0472">Membrane</keyword>
<accession>A0A6F9DE76</accession>
<feature type="transmembrane region" description="Helical" evidence="10">
    <location>
        <begin position="71"/>
        <end position="98"/>
    </location>
</feature>
<keyword evidence="2" id="KW-1003">Cell membrane</keyword>
<reference evidence="12" key="1">
    <citation type="submission" date="2020-04" db="EMBL/GenBank/DDBJ databases">
        <authorList>
            <person name="Neveu A P."/>
        </authorList>
    </citation>
    <scope>NUCLEOTIDE SEQUENCE</scope>
    <source>
        <tissue evidence="12">Whole embryo</tissue>
    </source>
</reference>
<dbReference type="InterPro" id="IPR017452">
    <property type="entry name" value="GPCR_Rhodpsn_7TM"/>
</dbReference>
<comment type="subcellular location">
    <subcellularLocation>
        <location evidence="1">Cell membrane</location>
        <topology evidence="1">Multi-pass membrane protein</topology>
    </subcellularLocation>
</comment>
<dbReference type="EMBL" id="LR785885">
    <property type="protein sequence ID" value="CAB3254717.1"/>
    <property type="molecule type" value="mRNA"/>
</dbReference>
<dbReference type="Gene3D" id="1.20.1070.10">
    <property type="entry name" value="Rhodopsin 7-helix transmembrane proteins"/>
    <property type="match status" value="1"/>
</dbReference>
<dbReference type="PROSITE" id="PS50262">
    <property type="entry name" value="G_PROTEIN_RECEP_F1_2"/>
    <property type="match status" value="1"/>
</dbReference>
<feature type="domain" description="G-protein coupled receptors family 1 profile" evidence="11">
    <location>
        <begin position="90"/>
        <end position="439"/>
    </location>
</feature>
<feature type="transmembrane region" description="Helical" evidence="10">
    <location>
        <begin position="259"/>
        <end position="284"/>
    </location>
</feature>
<dbReference type="GO" id="GO:0005886">
    <property type="term" value="C:plasma membrane"/>
    <property type="evidence" value="ECO:0007669"/>
    <property type="project" value="UniProtKB-SubCell"/>
</dbReference>
<evidence type="ECO:0000313" key="12">
    <source>
        <dbReference type="EMBL" id="CAB3254717.1"/>
    </source>
</evidence>
<dbReference type="SMART" id="SM01381">
    <property type="entry name" value="7TM_GPCR_Srsx"/>
    <property type="match status" value="1"/>
</dbReference>
<gene>
    <name evidence="12" type="primary">Htr2b</name>
</gene>
<evidence type="ECO:0000256" key="2">
    <source>
        <dbReference type="ARBA" id="ARBA00022475"/>
    </source>
</evidence>
<dbReference type="GO" id="GO:0004930">
    <property type="term" value="F:G protein-coupled receptor activity"/>
    <property type="evidence" value="ECO:0007669"/>
    <property type="project" value="UniProtKB-KW"/>
</dbReference>
<dbReference type="CDD" id="cd00637">
    <property type="entry name" value="7tm_classA_rhodopsin-like"/>
    <property type="match status" value="1"/>
</dbReference>
<feature type="transmembrane region" description="Helical" evidence="10">
    <location>
        <begin position="110"/>
        <end position="132"/>
    </location>
</feature>